<dbReference type="AlphaFoldDB" id="A0A8T3VKY7"/>
<feature type="transmembrane region" description="Helical" evidence="1">
    <location>
        <begin position="49"/>
        <end position="70"/>
    </location>
</feature>
<gene>
    <name evidence="2" type="ORF">E7Z74_04820</name>
</gene>
<dbReference type="EMBL" id="SUTF01000005">
    <property type="protein sequence ID" value="MBE6510570.1"/>
    <property type="molecule type" value="Genomic_DNA"/>
</dbReference>
<feature type="transmembrane region" description="Helical" evidence="1">
    <location>
        <begin position="82"/>
        <end position="109"/>
    </location>
</feature>
<dbReference type="Proteomes" id="UP000713479">
    <property type="component" value="Unassembled WGS sequence"/>
</dbReference>
<evidence type="ECO:0000313" key="2">
    <source>
        <dbReference type="EMBL" id="MBE6510570.1"/>
    </source>
</evidence>
<evidence type="ECO:0000313" key="3">
    <source>
        <dbReference type="Proteomes" id="UP000713479"/>
    </source>
</evidence>
<feature type="transmembrane region" description="Helical" evidence="1">
    <location>
        <begin position="16"/>
        <end position="37"/>
    </location>
</feature>
<keyword evidence="1" id="KW-0812">Transmembrane</keyword>
<accession>A0A8T3VKY7</accession>
<keyword evidence="1" id="KW-1133">Transmembrane helix</keyword>
<name>A0A8T3VKY7_9EURY</name>
<proteinExistence type="predicted"/>
<comment type="caution">
    <text evidence="2">The sequence shown here is derived from an EMBL/GenBank/DDBJ whole genome shotgun (WGS) entry which is preliminary data.</text>
</comment>
<organism evidence="2 3">
    <name type="scientific">Methanobrevibacter millerae</name>
    <dbReference type="NCBI Taxonomy" id="230361"/>
    <lineage>
        <taxon>Archaea</taxon>
        <taxon>Methanobacteriati</taxon>
        <taxon>Methanobacteriota</taxon>
        <taxon>Methanomada group</taxon>
        <taxon>Methanobacteria</taxon>
        <taxon>Methanobacteriales</taxon>
        <taxon>Methanobacteriaceae</taxon>
        <taxon>Methanobrevibacter</taxon>
    </lineage>
</organism>
<sequence length="119" mass="13272">MFENRPRGRELAKKTSYIYIILAVLAFIIMIAFNSSIGTMALAERGASLLTLAIGTSFYLIFAAAIYLISTRYENDDMTWKLYVAIAVLNFIVIGFSILILVLSILLVVSANDIRNELN</sequence>
<evidence type="ECO:0000256" key="1">
    <source>
        <dbReference type="SAM" id="Phobius"/>
    </source>
</evidence>
<reference evidence="2" key="1">
    <citation type="submission" date="2019-04" db="EMBL/GenBank/DDBJ databases">
        <title>Evolution of Biomass-Degrading Anaerobic Consortia Revealed by Metagenomics.</title>
        <authorList>
            <person name="Peng X."/>
        </authorList>
    </citation>
    <scope>NUCLEOTIDE SEQUENCE</scope>
    <source>
        <strain evidence="2">SIG13</strain>
    </source>
</reference>
<protein>
    <submittedName>
        <fullName evidence="2">Uncharacterized protein</fullName>
    </submittedName>
</protein>
<keyword evidence="1" id="KW-0472">Membrane</keyword>